<keyword evidence="9" id="KW-1185">Reference proteome</keyword>
<comment type="caution">
    <text evidence="8">The sequence shown here is derived from an EMBL/GenBank/DDBJ whole genome shotgun (WGS) entry which is preliminary data.</text>
</comment>
<keyword evidence="3" id="KW-0597">Phosphoprotein</keyword>
<evidence type="ECO:0000256" key="2">
    <source>
        <dbReference type="ARBA" id="ARBA00012438"/>
    </source>
</evidence>
<dbReference type="SMART" id="SM00388">
    <property type="entry name" value="HisKA"/>
    <property type="match status" value="1"/>
</dbReference>
<dbReference type="PANTHER" id="PTHR43047">
    <property type="entry name" value="TWO-COMPONENT HISTIDINE PROTEIN KINASE"/>
    <property type="match status" value="1"/>
</dbReference>
<keyword evidence="6" id="KW-1133">Transmembrane helix</keyword>
<dbReference type="InterPro" id="IPR036097">
    <property type="entry name" value="HisK_dim/P_sf"/>
</dbReference>
<keyword evidence="6" id="KW-0812">Transmembrane</keyword>
<evidence type="ECO:0000256" key="3">
    <source>
        <dbReference type="ARBA" id="ARBA00022553"/>
    </source>
</evidence>
<evidence type="ECO:0000256" key="6">
    <source>
        <dbReference type="SAM" id="Phobius"/>
    </source>
</evidence>
<feature type="transmembrane region" description="Helical" evidence="6">
    <location>
        <begin position="20"/>
        <end position="42"/>
    </location>
</feature>
<dbReference type="Gene3D" id="3.30.565.10">
    <property type="entry name" value="Histidine kinase-like ATPase, C-terminal domain"/>
    <property type="match status" value="1"/>
</dbReference>
<organism evidence="8 9">
    <name type="scientific">Dongia rigui</name>
    <dbReference type="NCBI Taxonomy" id="940149"/>
    <lineage>
        <taxon>Bacteria</taxon>
        <taxon>Pseudomonadati</taxon>
        <taxon>Pseudomonadota</taxon>
        <taxon>Alphaproteobacteria</taxon>
        <taxon>Rhodospirillales</taxon>
        <taxon>Dongiaceae</taxon>
        <taxon>Dongia</taxon>
    </lineage>
</organism>
<comment type="catalytic activity">
    <reaction evidence="1">
        <text>ATP + protein L-histidine = ADP + protein N-phospho-L-histidine.</text>
        <dbReference type="EC" id="2.7.13.3"/>
    </reaction>
</comment>
<dbReference type="Proteomes" id="UP001271769">
    <property type="component" value="Unassembled WGS sequence"/>
</dbReference>
<dbReference type="PRINTS" id="PR00344">
    <property type="entry name" value="BCTRLSENSOR"/>
</dbReference>
<dbReference type="InterPro" id="IPR003661">
    <property type="entry name" value="HisK_dim/P_dom"/>
</dbReference>
<keyword evidence="6" id="KW-0472">Membrane</keyword>
<feature type="domain" description="Histidine kinase" evidence="7">
    <location>
        <begin position="354"/>
        <end position="574"/>
    </location>
</feature>
<dbReference type="Pfam" id="PF02518">
    <property type="entry name" value="HATPase_c"/>
    <property type="match status" value="1"/>
</dbReference>
<evidence type="ECO:0000313" key="8">
    <source>
        <dbReference type="EMBL" id="MDY0874230.1"/>
    </source>
</evidence>
<dbReference type="CDD" id="cd16922">
    <property type="entry name" value="HATPase_EvgS-ArcB-TorS-like"/>
    <property type="match status" value="1"/>
</dbReference>
<dbReference type="SMART" id="SM00387">
    <property type="entry name" value="HATPase_c"/>
    <property type="match status" value="1"/>
</dbReference>
<dbReference type="RefSeq" id="WP_320502700.1">
    <property type="nucleotide sequence ID" value="NZ_JAXCLX010000004.1"/>
</dbReference>
<gene>
    <name evidence="8" type="ORF">SMD31_19985</name>
</gene>
<evidence type="ECO:0000313" key="9">
    <source>
        <dbReference type="Proteomes" id="UP001271769"/>
    </source>
</evidence>
<name>A0ABU5E3N2_9PROT</name>
<protein>
    <recommendedName>
        <fullName evidence="2">histidine kinase</fullName>
        <ecNumber evidence="2">2.7.13.3</ecNumber>
    </recommendedName>
</protein>
<dbReference type="EC" id="2.7.13.3" evidence="2"/>
<keyword evidence="8" id="KW-0547">Nucleotide-binding</keyword>
<dbReference type="Pfam" id="PF00512">
    <property type="entry name" value="HisKA"/>
    <property type="match status" value="1"/>
</dbReference>
<reference evidence="8 9" key="1">
    <citation type="journal article" date="2013" name="Antonie Van Leeuwenhoek">
        <title>Dongia rigui sp. nov., isolated from freshwater of a large wetland in Korea.</title>
        <authorList>
            <person name="Baik K.S."/>
            <person name="Hwang Y.M."/>
            <person name="Choi J.S."/>
            <person name="Kwon J."/>
            <person name="Seong C.N."/>
        </authorList>
    </citation>
    <scope>NUCLEOTIDE SEQUENCE [LARGE SCALE GENOMIC DNA]</scope>
    <source>
        <strain evidence="8 9">04SU4-P</strain>
    </source>
</reference>
<keyword evidence="4" id="KW-0808">Transferase</keyword>
<dbReference type="SUPFAM" id="SSF47384">
    <property type="entry name" value="Homodimeric domain of signal transducing histidine kinase"/>
    <property type="match status" value="1"/>
</dbReference>
<dbReference type="SUPFAM" id="SSF55874">
    <property type="entry name" value="ATPase domain of HSP90 chaperone/DNA topoisomerase II/histidine kinase"/>
    <property type="match status" value="1"/>
</dbReference>
<dbReference type="EMBL" id="JAXCLX010000004">
    <property type="protein sequence ID" value="MDY0874230.1"/>
    <property type="molecule type" value="Genomic_DNA"/>
</dbReference>
<dbReference type="GO" id="GO:0005524">
    <property type="term" value="F:ATP binding"/>
    <property type="evidence" value="ECO:0007669"/>
    <property type="project" value="UniProtKB-KW"/>
</dbReference>
<dbReference type="InterPro" id="IPR003594">
    <property type="entry name" value="HATPase_dom"/>
</dbReference>
<keyword evidence="8" id="KW-0067">ATP-binding</keyword>
<keyword evidence="5" id="KW-0418">Kinase</keyword>
<dbReference type="Gene3D" id="3.30.450.20">
    <property type="entry name" value="PAS domain"/>
    <property type="match status" value="1"/>
</dbReference>
<proteinExistence type="predicted"/>
<dbReference type="PROSITE" id="PS50109">
    <property type="entry name" value="HIS_KIN"/>
    <property type="match status" value="1"/>
</dbReference>
<dbReference type="InterPro" id="IPR036890">
    <property type="entry name" value="HATPase_C_sf"/>
</dbReference>
<dbReference type="CDD" id="cd00082">
    <property type="entry name" value="HisKA"/>
    <property type="match status" value="1"/>
</dbReference>
<dbReference type="Gene3D" id="1.10.287.130">
    <property type="match status" value="1"/>
</dbReference>
<evidence type="ECO:0000256" key="1">
    <source>
        <dbReference type="ARBA" id="ARBA00000085"/>
    </source>
</evidence>
<feature type="transmembrane region" description="Helical" evidence="6">
    <location>
        <begin position="303"/>
        <end position="322"/>
    </location>
</feature>
<evidence type="ECO:0000256" key="5">
    <source>
        <dbReference type="ARBA" id="ARBA00022777"/>
    </source>
</evidence>
<sequence>MDGSPDNSPAAKSGLLTSAIPALLFTAAVLLVIWATLIAFVFDMRQSVNDEARLELSHAINAMRAHTSHVYGDAKSLLRTANQWLVDQPAGAQFSRFEHLRHQLREVEGSSGGLSMPVALINAAGNGVWREPRPALNTDTYVGDRDYVSVPLRSSPGSFYVGAPIRSRISDKKILPISMRAHPNNMGIRVIATTIEEDDFSNVMGQLTDVAPATIGIVRDDGRLLFVWPPNEALKGNVIKGFTDVLARGAMPARAEDLLPSLDGDGMLQVTFSRIDSDPIIVFAGIKTSDLAEVKRSESTVPAILAILATIVIAPLGFALILQMKRRADRAAMLAAALAKAEVANDSKAHFLANMSHELRTPLNAIIGFSDILTRQLFGPLGSPNYREYAKDIGDAGRQLLGIISQILETAKLESGTLALADVATDLGEEVGTCIRLLAGQCDARQLRIIQDLPAGLPLVRMEGLHLRQVLLNLLGNAIKFSTPGGEITVNAAVEASSVRVTVRDHGAGIKPEDMGELFKPFSQIEKSLSRQYGGVGLGLVNTRRIIEAYGGKVWLESRFGEGTSAIFVVPVIA</sequence>
<evidence type="ECO:0000256" key="4">
    <source>
        <dbReference type="ARBA" id="ARBA00022679"/>
    </source>
</evidence>
<accession>A0ABU5E3N2</accession>
<evidence type="ECO:0000259" key="7">
    <source>
        <dbReference type="PROSITE" id="PS50109"/>
    </source>
</evidence>
<dbReference type="InterPro" id="IPR005467">
    <property type="entry name" value="His_kinase_dom"/>
</dbReference>
<dbReference type="InterPro" id="IPR004358">
    <property type="entry name" value="Sig_transdc_His_kin-like_C"/>
</dbReference>